<evidence type="ECO:0000256" key="7">
    <source>
        <dbReference type="ARBA" id="ARBA00023136"/>
    </source>
</evidence>
<comment type="subcellular location">
    <subcellularLocation>
        <location evidence="1">Cell membrane</location>
        <topology evidence="1">Multi-pass membrane protein</topology>
    </subcellularLocation>
</comment>
<feature type="transmembrane region" description="Helical" evidence="8">
    <location>
        <begin position="261"/>
        <end position="285"/>
    </location>
</feature>
<keyword evidence="6 8" id="KW-1133">Transmembrane helix</keyword>
<evidence type="ECO:0000256" key="6">
    <source>
        <dbReference type="ARBA" id="ARBA00022989"/>
    </source>
</evidence>
<keyword evidence="7 8" id="KW-0472">Membrane</keyword>
<dbReference type="InterPro" id="IPR050297">
    <property type="entry name" value="LipidA_mod_glycosyltrf_83"/>
</dbReference>
<protein>
    <submittedName>
        <fullName evidence="9">Dolichyl-phosphate-mannose--protein mannosyltransferase</fullName>
    </submittedName>
</protein>
<dbReference type="PANTHER" id="PTHR33908">
    <property type="entry name" value="MANNOSYLTRANSFERASE YKCB-RELATED"/>
    <property type="match status" value="1"/>
</dbReference>
<feature type="transmembrane region" description="Helical" evidence="8">
    <location>
        <begin position="352"/>
        <end position="372"/>
    </location>
</feature>
<keyword evidence="2" id="KW-1003">Cell membrane</keyword>
<feature type="transmembrane region" description="Helical" evidence="8">
    <location>
        <begin position="173"/>
        <end position="190"/>
    </location>
</feature>
<feature type="transmembrane region" description="Helical" evidence="8">
    <location>
        <begin position="66"/>
        <end position="87"/>
    </location>
</feature>
<dbReference type="PANTHER" id="PTHR33908:SF11">
    <property type="entry name" value="MEMBRANE PROTEIN"/>
    <property type="match status" value="1"/>
</dbReference>
<name>A0A928KXK8_9FIRM</name>
<evidence type="ECO:0000256" key="1">
    <source>
        <dbReference type="ARBA" id="ARBA00004651"/>
    </source>
</evidence>
<evidence type="ECO:0000256" key="5">
    <source>
        <dbReference type="ARBA" id="ARBA00022692"/>
    </source>
</evidence>
<feature type="transmembrane region" description="Helical" evidence="8">
    <location>
        <begin position="130"/>
        <end position="147"/>
    </location>
</feature>
<evidence type="ECO:0000256" key="3">
    <source>
        <dbReference type="ARBA" id="ARBA00022676"/>
    </source>
</evidence>
<dbReference type="EMBL" id="SVNY01000003">
    <property type="protein sequence ID" value="MBE6833262.1"/>
    <property type="molecule type" value="Genomic_DNA"/>
</dbReference>
<dbReference type="GO" id="GO:0009103">
    <property type="term" value="P:lipopolysaccharide biosynthetic process"/>
    <property type="evidence" value="ECO:0007669"/>
    <property type="project" value="UniProtKB-ARBA"/>
</dbReference>
<keyword evidence="3 9" id="KW-0328">Glycosyltransferase</keyword>
<organism evidence="9 10">
    <name type="scientific">Faecalispora sporosphaeroides</name>
    <dbReference type="NCBI Taxonomy" id="1549"/>
    <lineage>
        <taxon>Bacteria</taxon>
        <taxon>Bacillati</taxon>
        <taxon>Bacillota</taxon>
        <taxon>Clostridia</taxon>
        <taxon>Eubacteriales</taxon>
        <taxon>Oscillospiraceae</taxon>
        <taxon>Faecalispora</taxon>
    </lineage>
</organism>
<evidence type="ECO:0000256" key="4">
    <source>
        <dbReference type="ARBA" id="ARBA00022679"/>
    </source>
</evidence>
<dbReference type="GO" id="GO:0016763">
    <property type="term" value="F:pentosyltransferase activity"/>
    <property type="evidence" value="ECO:0007669"/>
    <property type="project" value="TreeGrafter"/>
</dbReference>
<accession>A0A928KXK8</accession>
<feature type="transmembrane region" description="Helical" evidence="8">
    <location>
        <begin position="211"/>
        <end position="234"/>
    </location>
</feature>
<dbReference type="Proteomes" id="UP000754750">
    <property type="component" value="Unassembled WGS sequence"/>
</dbReference>
<feature type="transmembrane region" description="Helical" evidence="8">
    <location>
        <begin position="322"/>
        <end position="340"/>
    </location>
</feature>
<comment type="caution">
    <text evidence="9">The sequence shown here is derived from an EMBL/GenBank/DDBJ whole genome shotgun (WGS) entry which is preliminary data.</text>
</comment>
<keyword evidence="4" id="KW-0808">Transferase</keyword>
<sequence>MVFLAEFSYGVYLGYFKGVLLGDAVSRTANAFYVLFCKPYRFTSMGLVWNPLPSALQLPFVALAHFWRPIVTKGIGAAAVTAFFAAWQGKTLLRTFELLKVERVPSLLITLLFCFHPYIFFYGANGMTEVIASAFAIQAVCALSLWMRTGRASHLLALGVGCVGMFLTRYEAIPFALSLGLGMFLHMLFSQREKRYYPEGNWKEKFFYVEGTMWVTFLPLIYTVLVWILFNWTITGNPLYFLNSGYSMNAYSDYYTDYGGIAGAISYVWARIWPFLFALAGLLLVRLMMGSFLSHDTAIMVTVTLGLSLFQFFMIAKGSSGGYVRYLCYPLMLAAAWMPYQLSVLKKAARRVAVGILCAVLAFNGAYFAWAFEHSSLMREDTLYMVPAHTEQIADYINTHLQDKRVLMDSYLTYYAIMNVNNVDQLVISCTPEFAEAVADPVGHNIDYVIVPQIGGYGNMDALNIAYPNLYWHGEKWCEEVTSIEGYKIYKVLK</sequence>
<reference evidence="9" key="1">
    <citation type="submission" date="2019-04" db="EMBL/GenBank/DDBJ databases">
        <title>Evolution of Biomass-Degrading Anaerobic Consortia Revealed by Metagenomics.</title>
        <authorList>
            <person name="Peng X."/>
        </authorList>
    </citation>
    <scope>NUCLEOTIDE SEQUENCE</scope>
    <source>
        <strain evidence="9">SIG551</strain>
    </source>
</reference>
<proteinExistence type="predicted"/>
<evidence type="ECO:0000256" key="8">
    <source>
        <dbReference type="SAM" id="Phobius"/>
    </source>
</evidence>
<gene>
    <name evidence="9" type="ORF">E7512_06720</name>
</gene>
<dbReference type="AlphaFoldDB" id="A0A928KXK8"/>
<dbReference type="GO" id="GO:0005886">
    <property type="term" value="C:plasma membrane"/>
    <property type="evidence" value="ECO:0007669"/>
    <property type="project" value="UniProtKB-SubCell"/>
</dbReference>
<evidence type="ECO:0000313" key="9">
    <source>
        <dbReference type="EMBL" id="MBE6833262.1"/>
    </source>
</evidence>
<feature type="transmembrane region" description="Helical" evidence="8">
    <location>
        <begin position="297"/>
        <end position="316"/>
    </location>
</feature>
<evidence type="ECO:0000313" key="10">
    <source>
        <dbReference type="Proteomes" id="UP000754750"/>
    </source>
</evidence>
<feature type="transmembrane region" description="Helical" evidence="8">
    <location>
        <begin position="107"/>
        <end position="124"/>
    </location>
</feature>
<keyword evidence="5 8" id="KW-0812">Transmembrane</keyword>
<evidence type="ECO:0000256" key="2">
    <source>
        <dbReference type="ARBA" id="ARBA00022475"/>
    </source>
</evidence>